<dbReference type="RefSeq" id="WP_307234162.1">
    <property type="nucleotide sequence ID" value="NZ_JAUSUZ010000001.1"/>
</dbReference>
<proteinExistence type="predicted"/>
<organism evidence="1 2">
    <name type="scientific">Catenuloplanes indicus</name>
    <dbReference type="NCBI Taxonomy" id="137267"/>
    <lineage>
        <taxon>Bacteria</taxon>
        <taxon>Bacillati</taxon>
        <taxon>Actinomycetota</taxon>
        <taxon>Actinomycetes</taxon>
        <taxon>Micromonosporales</taxon>
        <taxon>Micromonosporaceae</taxon>
        <taxon>Catenuloplanes</taxon>
    </lineage>
</organism>
<name>A0AAE3VUX7_9ACTN</name>
<evidence type="ECO:0000313" key="1">
    <source>
        <dbReference type="EMBL" id="MDQ0363490.1"/>
    </source>
</evidence>
<accession>A0AAE3VUX7</accession>
<comment type="caution">
    <text evidence="1">The sequence shown here is derived from an EMBL/GenBank/DDBJ whole genome shotgun (WGS) entry which is preliminary data.</text>
</comment>
<keyword evidence="2" id="KW-1185">Reference proteome</keyword>
<dbReference type="AlphaFoldDB" id="A0AAE3VUX7"/>
<protein>
    <submittedName>
        <fullName evidence="1">Uncharacterized protein</fullName>
    </submittedName>
</protein>
<evidence type="ECO:0000313" key="2">
    <source>
        <dbReference type="Proteomes" id="UP001240236"/>
    </source>
</evidence>
<reference evidence="1 2" key="1">
    <citation type="submission" date="2023-07" db="EMBL/GenBank/DDBJ databases">
        <title>Sequencing the genomes of 1000 actinobacteria strains.</title>
        <authorList>
            <person name="Klenk H.-P."/>
        </authorList>
    </citation>
    <scope>NUCLEOTIDE SEQUENCE [LARGE SCALE GENOMIC DNA]</scope>
    <source>
        <strain evidence="1 2">DSM 44709</strain>
    </source>
</reference>
<dbReference type="Proteomes" id="UP001240236">
    <property type="component" value="Unassembled WGS sequence"/>
</dbReference>
<gene>
    <name evidence="1" type="ORF">J2S42_000159</name>
</gene>
<dbReference type="EMBL" id="JAUSUZ010000001">
    <property type="protein sequence ID" value="MDQ0363490.1"/>
    <property type="molecule type" value="Genomic_DNA"/>
</dbReference>
<sequence length="91" mass="9754">MASQTGKVACIQIFSDDVAWTQIVDPGGVGEVFVLWSDITNPSPPLNDRITRSNWISLLRQAMADDLDVTVVGDNATSALTTSVQLGTFTL</sequence>